<protein>
    <submittedName>
        <fullName evidence="2">Uncharacterized protein</fullName>
    </submittedName>
</protein>
<evidence type="ECO:0000313" key="2">
    <source>
        <dbReference type="EMBL" id="TDP29901.1"/>
    </source>
</evidence>
<gene>
    <name evidence="2" type="ORF">DFR75_112170</name>
</gene>
<keyword evidence="1" id="KW-0812">Transmembrane</keyword>
<feature type="transmembrane region" description="Helical" evidence="1">
    <location>
        <begin position="20"/>
        <end position="39"/>
    </location>
</feature>
<keyword evidence="3" id="KW-1185">Reference proteome</keyword>
<dbReference type="EMBL" id="SNXK01000012">
    <property type="protein sequence ID" value="TDP29901.1"/>
    <property type="molecule type" value="Genomic_DNA"/>
</dbReference>
<comment type="caution">
    <text evidence="2">The sequence shown here is derived from an EMBL/GenBank/DDBJ whole genome shotgun (WGS) entry which is preliminary data.</text>
</comment>
<sequence>MPGLKPTAAPKTTQVSDTLIVAANVFACGTFFGFVLWLTNWSVQ</sequence>
<evidence type="ECO:0000256" key="1">
    <source>
        <dbReference type="SAM" id="Phobius"/>
    </source>
</evidence>
<name>A0A4R6P3L1_NOCIG</name>
<evidence type="ECO:0000313" key="3">
    <source>
        <dbReference type="Proteomes" id="UP000295087"/>
    </source>
</evidence>
<accession>A0A4R6P3L1</accession>
<dbReference type="RefSeq" id="WP_255284043.1">
    <property type="nucleotide sequence ID" value="NZ_SNXK01000012.1"/>
</dbReference>
<keyword evidence="1" id="KW-0472">Membrane</keyword>
<keyword evidence="1" id="KW-1133">Transmembrane helix</keyword>
<dbReference type="AlphaFoldDB" id="A0A4R6P3L1"/>
<proteinExistence type="predicted"/>
<reference evidence="2 3" key="1">
    <citation type="submission" date="2019-03" db="EMBL/GenBank/DDBJ databases">
        <title>Genomic Encyclopedia of Type Strains, Phase IV (KMG-IV): sequencing the most valuable type-strain genomes for metagenomic binning, comparative biology and taxonomic classification.</title>
        <authorList>
            <person name="Goeker M."/>
        </authorList>
    </citation>
    <scope>NUCLEOTIDE SEQUENCE [LARGE SCALE GENOMIC DNA]</scope>
    <source>
        <strain evidence="2 3">DSM 44496</strain>
    </source>
</reference>
<organism evidence="2 3">
    <name type="scientific">Nocardia ignorata</name>
    <dbReference type="NCBI Taxonomy" id="145285"/>
    <lineage>
        <taxon>Bacteria</taxon>
        <taxon>Bacillati</taxon>
        <taxon>Actinomycetota</taxon>
        <taxon>Actinomycetes</taxon>
        <taxon>Mycobacteriales</taxon>
        <taxon>Nocardiaceae</taxon>
        <taxon>Nocardia</taxon>
    </lineage>
</organism>
<dbReference type="Proteomes" id="UP000295087">
    <property type="component" value="Unassembled WGS sequence"/>
</dbReference>